<dbReference type="PANTHER" id="PTHR43820">
    <property type="entry name" value="HIGH-AFFINITY BRANCHED-CHAIN AMINO ACID TRANSPORT ATP-BINDING PROTEIN LIVF"/>
    <property type="match status" value="1"/>
</dbReference>
<feature type="domain" description="ABC transporter" evidence="6">
    <location>
        <begin position="2"/>
        <end position="229"/>
    </location>
</feature>
<organism evidence="7">
    <name type="scientific">marine sediment metagenome</name>
    <dbReference type="NCBI Taxonomy" id="412755"/>
    <lineage>
        <taxon>unclassified sequences</taxon>
        <taxon>metagenomes</taxon>
        <taxon>ecological metagenomes</taxon>
    </lineage>
</organism>
<comment type="similarity">
    <text evidence="1">Belongs to the ABC transporter superfamily.</text>
</comment>
<dbReference type="GO" id="GO:0016887">
    <property type="term" value="F:ATP hydrolysis activity"/>
    <property type="evidence" value="ECO:0007669"/>
    <property type="project" value="InterPro"/>
</dbReference>
<evidence type="ECO:0000256" key="3">
    <source>
        <dbReference type="ARBA" id="ARBA00022741"/>
    </source>
</evidence>
<dbReference type="GO" id="GO:0015807">
    <property type="term" value="P:L-amino acid transport"/>
    <property type="evidence" value="ECO:0007669"/>
    <property type="project" value="TreeGrafter"/>
</dbReference>
<dbReference type="Gene3D" id="3.40.50.300">
    <property type="entry name" value="P-loop containing nucleotide triphosphate hydrolases"/>
    <property type="match status" value="1"/>
</dbReference>
<proteinExistence type="inferred from homology"/>
<name>X1QQ02_9ZZZZ</name>
<dbReference type="InterPro" id="IPR017871">
    <property type="entry name" value="ABC_transporter-like_CS"/>
</dbReference>
<accession>X1QQ02</accession>
<dbReference type="SUPFAM" id="SSF52540">
    <property type="entry name" value="P-loop containing nucleoside triphosphate hydrolases"/>
    <property type="match status" value="1"/>
</dbReference>
<gene>
    <name evidence="7" type="ORF">S06H3_43335</name>
</gene>
<evidence type="ECO:0000256" key="1">
    <source>
        <dbReference type="ARBA" id="ARBA00005417"/>
    </source>
</evidence>
<keyword evidence="2" id="KW-0813">Transport</keyword>
<keyword evidence="5" id="KW-0029">Amino-acid transport</keyword>
<evidence type="ECO:0000256" key="2">
    <source>
        <dbReference type="ARBA" id="ARBA00022448"/>
    </source>
</evidence>
<evidence type="ECO:0000259" key="6">
    <source>
        <dbReference type="PROSITE" id="PS50893"/>
    </source>
</evidence>
<dbReference type="InterPro" id="IPR027417">
    <property type="entry name" value="P-loop_NTPase"/>
</dbReference>
<sequence length="229" mass="25708">MLEVKEIHTYYGMSHILFGVSLSVSRGEVVCLLGRNGAGKTTTLRSIMGLTPPRQGSIKFKEEEIVGKKPFMLARRGMAYVPDDRRIFADLTVGENLEIAQRKGGEWNKEGVYQLFPALKEIESRRGGYLSGGEQQMLTIARALMGNPEFLLLDEPTEGLAPLLVKALEERILKLKEAGLTVLLAEQNVRSALRLSDRGYIIDNGVIRYQGSIKELRENEEIRKKYLLV</sequence>
<evidence type="ECO:0000256" key="4">
    <source>
        <dbReference type="ARBA" id="ARBA00022840"/>
    </source>
</evidence>
<dbReference type="PANTHER" id="PTHR43820:SF2">
    <property type="entry name" value="ABC TRANSPORTER ATP-BINDING PROTEIN"/>
    <property type="match status" value="1"/>
</dbReference>
<dbReference type="GO" id="GO:0005524">
    <property type="term" value="F:ATP binding"/>
    <property type="evidence" value="ECO:0007669"/>
    <property type="project" value="UniProtKB-KW"/>
</dbReference>
<dbReference type="CDD" id="cd03224">
    <property type="entry name" value="ABC_TM1139_LivF_branched"/>
    <property type="match status" value="1"/>
</dbReference>
<comment type="caution">
    <text evidence="7">The sequence shown here is derived from an EMBL/GenBank/DDBJ whole genome shotgun (WGS) entry which is preliminary data.</text>
</comment>
<dbReference type="InterPro" id="IPR003593">
    <property type="entry name" value="AAA+_ATPase"/>
</dbReference>
<dbReference type="PROSITE" id="PS50893">
    <property type="entry name" value="ABC_TRANSPORTER_2"/>
    <property type="match status" value="1"/>
</dbReference>
<dbReference type="PROSITE" id="PS00211">
    <property type="entry name" value="ABC_TRANSPORTER_1"/>
    <property type="match status" value="1"/>
</dbReference>
<dbReference type="Pfam" id="PF00005">
    <property type="entry name" value="ABC_tran"/>
    <property type="match status" value="1"/>
</dbReference>
<dbReference type="EMBL" id="BARV01026873">
    <property type="protein sequence ID" value="GAI45359.1"/>
    <property type="molecule type" value="Genomic_DNA"/>
</dbReference>
<evidence type="ECO:0000256" key="5">
    <source>
        <dbReference type="ARBA" id="ARBA00022970"/>
    </source>
</evidence>
<dbReference type="InterPro" id="IPR003439">
    <property type="entry name" value="ABC_transporter-like_ATP-bd"/>
</dbReference>
<keyword evidence="4" id="KW-0067">ATP-binding</keyword>
<protein>
    <recommendedName>
        <fullName evidence="6">ABC transporter domain-containing protein</fullName>
    </recommendedName>
</protein>
<dbReference type="GO" id="GO:0015658">
    <property type="term" value="F:branched-chain amino acid transmembrane transporter activity"/>
    <property type="evidence" value="ECO:0007669"/>
    <property type="project" value="TreeGrafter"/>
</dbReference>
<keyword evidence="3" id="KW-0547">Nucleotide-binding</keyword>
<dbReference type="InterPro" id="IPR052156">
    <property type="entry name" value="BCAA_Transport_ATP-bd_LivF"/>
</dbReference>
<evidence type="ECO:0000313" key="7">
    <source>
        <dbReference type="EMBL" id="GAI45359.1"/>
    </source>
</evidence>
<reference evidence="7" key="1">
    <citation type="journal article" date="2014" name="Front. Microbiol.">
        <title>High frequency of phylogenetically diverse reductive dehalogenase-homologous genes in deep subseafloor sedimentary metagenomes.</title>
        <authorList>
            <person name="Kawai M."/>
            <person name="Futagami T."/>
            <person name="Toyoda A."/>
            <person name="Takaki Y."/>
            <person name="Nishi S."/>
            <person name="Hori S."/>
            <person name="Arai W."/>
            <person name="Tsubouchi T."/>
            <person name="Morono Y."/>
            <person name="Uchiyama I."/>
            <person name="Ito T."/>
            <person name="Fujiyama A."/>
            <person name="Inagaki F."/>
            <person name="Takami H."/>
        </authorList>
    </citation>
    <scope>NUCLEOTIDE SEQUENCE</scope>
    <source>
        <strain evidence="7">Expedition CK06-06</strain>
    </source>
</reference>
<dbReference type="SMART" id="SM00382">
    <property type="entry name" value="AAA"/>
    <property type="match status" value="1"/>
</dbReference>
<dbReference type="AlphaFoldDB" id="X1QQ02"/>